<evidence type="ECO:0000313" key="7">
    <source>
        <dbReference type="EMBL" id="SNX35066.1"/>
    </source>
</evidence>
<dbReference type="GO" id="GO:0005576">
    <property type="term" value="C:extracellular region"/>
    <property type="evidence" value="ECO:0007669"/>
    <property type="project" value="InterPro"/>
</dbReference>
<dbReference type="SUPFAM" id="SSF57256">
    <property type="entry name" value="Elafin-like"/>
    <property type="match status" value="1"/>
</dbReference>
<sequence length="96" mass="10468">MKTLLIVFSLCVVITFLDTVPSVQGKRIVQCPPKANTFCYVSTNFCCSDDDCNGGEICCSEYCGKICQKPYNGPTNGERVRDDPSCTLGIQTQPST</sequence>
<dbReference type="Gene3D" id="4.10.75.10">
    <property type="entry name" value="Elafin-like"/>
    <property type="match status" value="1"/>
</dbReference>
<name>A0A4Q8K4Z8_9ARAC</name>
<evidence type="ECO:0000256" key="1">
    <source>
        <dbReference type="ARBA" id="ARBA00002878"/>
    </source>
</evidence>
<dbReference type="EMBL" id="HAHL01000304">
    <property type="protein sequence ID" value="SNX35402.1"/>
    <property type="molecule type" value="Transcribed_RNA"/>
</dbReference>
<comment type="function">
    <text evidence="1">Has antibacterial activity.</text>
</comment>
<protein>
    <submittedName>
        <fullName evidence="7">U12-Liphistoxin-Lsp1a_1</fullName>
    </submittedName>
    <submittedName>
        <fullName evidence="6">U8-Liphistoxin-Lsp1a_1</fullName>
    </submittedName>
</protein>
<dbReference type="EMBL" id="HAHK01000169">
    <property type="protein sequence ID" value="SNX34153.1"/>
    <property type="molecule type" value="Transcribed_RNA"/>
</dbReference>
<accession>A0A4Q8K4Z8</accession>
<dbReference type="AlphaFoldDB" id="A0A4Q8K4Z8"/>
<evidence type="ECO:0000256" key="4">
    <source>
        <dbReference type="SAM" id="SignalP"/>
    </source>
</evidence>
<proteinExistence type="predicted"/>
<evidence type="ECO:0000313" key="6">
    <source>
        <dbReference type="EMBL" id="SNX34153.1"/>
    </source>
</evidence>
<reference evidence="6" key="1">
    <citation type="submission" date="2017-05" db="EMBL/GenBank/DDBJ databases">
        <authorList>
            <person name="QRISCLOUD D."/>
        </authorList>
    </citation>
    <scope>NUCLEOTIDE SEQUENCE</scope>
</reference>
<dbReference type="EMBL" id="HAHK01000101">
    <property type="protein sequence ID" value="SNX33601.1"/>
    <property type="molecule type" value="Transcribed_RNA"/>
</dbReference>
<evidence type="ECO:0000256" key="2">
    <source>
        <dbReference type="ARBA" id="ARBA00022729"/>
    </source>
</evidence>
<dbReference type="Pfam" id="PF00095">
    <property type="entry name" value="WAP"/>
    <property type="match status" value="1"/>
</dbReference>
<evidence type="ECO:0000256" key="3">
    <source>
        <dbReference type="SAM" id="MobiDB-lite"/>
    </source>
</evidence>
<feature type="chain" id="PRO_5033444584" evidence="4">
    <location>
        <begin position="26"/>
        <end position="96"/>
    </location>
</feature>
<organism evidence="6">
    <name type="scientific">Liphistius sp. SGP-2016</name>
    <dbReference type="NCBI Taxonomy" id="1905180"/>
    <lineage>
        <taxon>Eukaryota</taxon>
        <taxon>Metazoa</taxon>
        <taxon>Ecdysozoa</taxon>
        <taxon>Arthropoda</taxon>
        <taxon>Chelicerata</taxon>
        <taxon>Arachnida</taxon>
        <taxon>Araneae</taxon>
        <taxon>Mesothelae</taxon>
        <taxon>Liphistiidae</taxon>
        <taxon>Liphistius</taxon>
    </lineage>
</organism>
<dbReference type="InterPro" id="IPR036645">
    <property type="entry name" value="Elafin-like_sf"/>
</dbReference>
<feature type="region of interest" description="Disordered" evidence="3">
    <location>
        <begin position="74"/>
        <end position="96"/>
    </location>
</feature>
<feature type="domain" description="WAP" evidence="5">
    <location>
        <begin position="30"/>
        <end position="70"/>
    </location>
</feature>
<keyword evidence="2 4" id="KW-0732">Signal</keyword>
<dbReference type="EMBL" id="HAHL01000257">
    <property type="protein sequence ID" value="SNX35066.1"/>
    <property type="molecule type" value="Transcribed_RNA"/>
</dbReference>
<dbReference type="GO" id="GO:0030414">
    <property type="term" value="F:peptidase inhibitor activity"/>
    <property type="evidence" value="ECO:0007669"/>
    <property type="project" value="InterPro"/>
</dbReference>
<evidence type="ECO:0000259" key="5">
    <source>
        <dbReference type="Pfam" id="PF00095"/>
    </source>
</evidence>
<feature type="signal peptide" evidence="4">
    <location>
        <begin position="1"/>
        <end position="25"/>
    </location>
</feature>
<reference evidence="6" key="2">
    <citation type="submission" date="2019-05" db="EMBL/GenBank/DDBJ databases">
        <title>Unravelling the molecular evolution of spider venoms.</title>
        <authorList>
            <person name="Pineda S."/>
        </authorList>
    </citation>
    <scope>NUCLEOTIDE SEQUENCE</scope>
</reference>
<dbReference type="InterPro" id="IPR008197">
    <property type="entry name" value="WAP_dom"/>
</dbReference>